<gene>
    <name evidence="10" type="primary">murG</name>
    <name evidence="13" type="ORF">EEL30_03290</name>
</gene>
<keyword evidence="8 10" id="KW-0131">Cell cycle</keyword>
<dbReference type="Gene3D" id="3.40.50.2000">
    <property type="entry name" value="Glycogen Phosphorylase B"/>
    <property type="match status" value="2"/>
</dbReference>
<keyword evidence="1 10" id="KW-1003">Cell membrane</keyword>
<evidence type="ECO:0000259" key="11">
    <source>
        <dbReference type="Pfam" id="PF03033"/>
    </source>
</evidence>
<evidence type="ECO:0000313" key="13">
    <source>
        <dbReference type="EMBL" id="QDX91485.1"/>
    </source>
</evidence>
<comment type="pathway">
    <text evidence="10">Cell wall biogenesis; peptidoglycan biosynthesis.</text>
</comment>
<sequence length="369" mass="41207">MKKIIFTGGGSAGHVTANLVLIPTCTEENYEIHYIGSENGIEKRLVAEYEQVHYHGVSTGKLRRYFDWKNVTDVYKVIKGILQAYLLIRKVKPDVVFSLGGFVSVPVVLGAKMNGVATIIHEPDVHMGLANRISYPFATKVCTTFLETKKNDPSKKITHVGAIIKDTLKSGYREQGISFCNFTNEKPVLLVMGGSQGAEKINQVVRAVLSDLLINFQVIHLCGPGKIDASFQQEGYQQFEYVTHVLPDLLAAADLVVSRAGSNSIHEILALQKPMLLIPHTSGGTRNGQIRNAENFRNAGYAEILLQENMTNQTFLERVYHLHQNREKYIEQMKTDDSGKAVEKVMELIRGLDKNKRNHKMIDSGPLIK</sequence>
<evidence type="ECO:0000256" key="2">
    <source>
        <dbReference type="ARBA" id="ARBA00022618"/>
    </source>
</evidence>
<evidence type="ECO:0000256" key="4">
    <source>
        <dbReference type="ARBA" id="ARBA00022679"/>
    </source>
</evidence>
<dbReference type="GO" id="GO:0051301">
    <property type="term" value="P:cell division"/>
    <property type="evidence" value="ECO:0007669"/>
    <property type="project" value="UniProtKB-KW"/>
</dbReference>
<dbReference type="GO" id="GO:0009252">
    <property type="term" value="P:peptidoglycan biosynthetic process"/>
    <property type="evidence" value="ECO:0007669"/>
    <property type="project" value="UniProtKB-UniRule"/>
</dbReference>
<dbReference type="GO" id="GO:0050511">
    <property type="term" value="F:undecaprenyldiphospho-muramoylpentapeptide beta-N-acetylglucosaminyltransferase activity"/>
    <property type="evidence" value="ECO:0007669"/>
    <property type="project" value="UniProtKB-UniRule"/>
</dbReference>
<name>A0A518V3C5_BRELA</name>
<dbReference type="GO" id="GO:0051991">
    <property type="term" value="F:UDP-N-acetyl-D-glucosamine:N-acetylmuramoyl-L-alanyl-D-glutamyl-meso-2,6-diaminopimelyl-D-alanyl-D-alanine-diphosphoundecaprenol 4-beta-N-acetylglucosaminlytransferase activity"/>
    <property type="evidence" value="ECO:0007669"/>
    <property type="project" value="RHEA"/>
</dbReference>
<reference evidence="13 14" key="1">
    <citation type="submission" date="2018-11" db="EMBL/GenBank/DDBJ databases">
        <title>Phylogenetic determinants of toxin gene distribution in genomes of Brevibacillus laterosporus.</title>
        <authorList>
            <person name="Glare T.R."/>
            <person name="Durrant A."/>
            <person name="Berry C."/>
            <person name="Palma L."/>
            <person name="Ormskirk M."/>
            <person name="Cox M.O."/>
        </authorList>
    </citation>
    <scope>NUCLEOTIDE SEQUENCE [LARGE SCALE GENOMIC DNA]</scope>
    <source>
        <strain evidence="13 14">1821L</strain>
    </source>
</reference>
<dbReference type="UniPathway" id="UPA00219"/>
<dbReference type="Pfam" id="PF04101">
    <property type="entry name" value="Glyco_tran_28_C"/>
    <property type="match status" value="1"/>
</dbReference>
<comment type="similarity">
    <text evidence="10">Belongs to the glycosyltransferase 28 family. MurG subfamily.</text>
</comment>
<feature type="binding site" evidence="10">
    <location>
        <position position="195"/>
    </location>
    <ligand>
        <name>UDP-N-acetyl-alpha-D-glucosamine</name>
        <dbReference type="ChEBI" id="CHEBI:57705"/>
    </ligand>
</feature>
<keyword evidence="6 10" id="KW-0573">Peptidoglycan synthesis</keyword>
<evidence type="ECO:0000256" key="5">
    <source>
        <dbReference type="ARBA" id="ARBA00022960"/>
    </source>
</evidence>
<proteinExistence type="inferred from homology"/>
<evidence type="ECO:0000256" key="3">
    <source>
        <dbReference type="ARBA" id="ARBA00022676"/>
    </source>
</evidence>
<organism evidence="13 14">
    <name type="scientific">Brevibacillus laterosporus</name>
    <name type="common">Bacillus laterosporus</name>
    <dbReference type="NCBI Taxonomy" id="1465"/>
    <lineage>
        <taxon>Bacteria</taxon>
        <taxon>Bacillati</taxon>
        <taxon>Bacillota</taxon>
        <taxon>Bacilli</taxon>
        <taxon>Bacillales</taxon>
        <taxon>Paenibacillaceae</taxon>
        <taxon>Brevibacillus</taxon>
    </lineage>
</organism>
<comment type="catalytic activity">
    <reaction evidence="10">
        <text>di-trans,octa-cis-undecaprenyl diphospho-N-acetyl-alpha-D-muramoyl-L-alanyl-D-glutamyl-meso-2,6-diaminopimeloyl-D-alanyl-D-alanine + UDP-N-acetyl-alpha-D-glucosamine = di-trans,octa-cis-undecaprenyl diphospho-[N-acetyl-alpha-D-glucosaminyl-(1-&gt;4)]-N-acetyl-alpha-D-muramoyl-L-alanyl-D-glutamyl-meso-2,6-diaminopimeloyl-D-alanyl-D-alanine + UDP + H(+)</text>
        <dbReference type="Rhea" id="RHEA:31227"/>
        <dbReference type="ChEBI" id="CHEBI:15378"/>
        <dbReference type="ChEBI" id="CHEBI:57705"/>
        <dbReference type="ChEBI" id="CHEBI:58223"/>
        <dbReference type="ChEBI" id="CHEBI:61387"/>
        <dbReference type="ChEBI" id="CHEBI:61388"/>
        <dbReference type="EC" id="2.4.1.227"/>
    </reaction>
</comment>
<keyword evidence="5 10" id="KW-0133">Cell shape</keyword>
<evidence type="ECO:0000259" key="12">
    <source>
        <dbReference type="Pfam" id="PF04101"/>
    </source>
</evidence>
<evidence type="ECO:0000256" key="7">
    <source>
        <dbReference type="ARBA" id="ARBA00023136"/>
    </source>
</evidence>
<keyword evidence="3 10" id="KW-0328">Glycosyltransferase</keyword>
<protein>
    <recommendedName>
        <fullName evidence="10">UDP-N-acetylglucosamine--N-acetylmuramyl-(pentapeptide) pyrophosphoryl-undecaprenol N-acetylglucosamine transferase</fullName>
        <ecNumber evidence="10">2.4.1.227</ecNumber>
    </recommendedName>
    <alternativeName>
        <fullName evidence="10">Undecaprenyl-PP-MurNAc-pentapeptide-UDPGlcNAc GlcNAc transferase</fullName>
    </alternativeName>
</protein>
<dbReference type="Proteomes" id="UP000319432">
    <property type="component" value="Chromosome"/>
</dbReference>
<keyword evidence="9 10" id="KW-0961">Cell wall biogenesis/degradation</keyword>
<keyword evidence="14" id="KW-1185">Reference proteome</keyword>
<keyword evidence="4 10" id="KW-0808">Transferase</keyword>
<feature type="domain" description="Glycosyltransferase family 28 N-terminal" evidence="11">
    <location>
        <begin position="4"/>
        <end position="142"/>
    </location>
</feature>
<dbReference type="EC" id="2.4.1.227" evidence="10"/>
<keyword evidence="7 10" id="KW-0472">Membrane</keyword>
<dbReference type="Pfam" id="PF03033">
    <property type="entry name" value="Glyco_transf_28"/>
    <property type="match status" value="1"/>
</dbReference>
<evidence type="ECO:0000256" key="8">
    <source>
        <dbReference type="ARBA" id="ARBA00023306"/>
    </source>
</evidence>
<dbReference type="CDD" id="cd03785">
    <property type="entry name" value="GT28_MurG"/>
    <property type="match status" value="1"/>
</dbReference>
<feature type="binding site" evidence="10">
    <location>
        <begin position="11"/>
        <end position="13"/>
    </location>
    <ligand>
        <name>UDP-N-acetyl-alpha-D-glucosamine</name>
        <dbReference type="ChEBI" id="CHEBI:57705"/>
    </ligand>
</feature>
<accession>A0A518V3C5</accession>
<comment type="caution">
    <text evidence="10">Lacks conserved residue(s) required for the propagation of feature annotation.</text>
</comment>
<evidence type="ECO:0000313" key="14">
    <source>
        <dbReference type="Proteomes" id="UP000319432"/>
    </source>
</evidence>
<dbReference type="EMBL" id="CP033464">
    <property type="protein sequence ID" value="QDX91485.1"/>
    <property type="molecule type" value="Genomic_DNA"/>
</dbReference>
<dbReference type="PANTHER" id="PTHR21015:SF27">
    <property type="entry name" value="UDP-N-ACETYLGLUCOSAMINE--N-ACETYLMURAMYL-(PENTAPEPTIDE) PYROPHOSPHORYL-UNDECAPRENOL N-ACETYLGLUCOSAMINE TRANSFERASE"/>
    <property type="match status" value="1"/>
</dbReference>
<dbReference type="OrthoDB" id="9808936at2"/>
<dbReference type="AlphaFoldDB" id="A0A518V3C5"/>
<feature type="binding site" evidence="10">
    <location>
        <position position="289"/>
    </location>
    <ligand>
        <name>UDP-N-acetyl-alpha-D-glucosamine</name>
        <dbReference type="ChEBI" id="CHEBI:57705"/>
    </ligand>
</feature>
<dbReference type="GO" id="GO:0008360">
    <property type="term" value="P:regulation of cell shape"/>
    <property type="evidence" value="ECO:0007669"/>
    <property type="project" value="UniProtKB-KW"/>
</dbReference>
<dbReference type="GO" id="GO:0005975">
    <property type="term" value="P:carbohydrate metabolic process"/>
    <property type="evidence" value="ECO:0007669"/>
    <property type="project" value="InterPro"/>
</dbReference>
<comment type="function">
    <text evidence="10">Cell wall formation. Catalyzes the transfer of a GlcNAc subunit on undecaprenyl-pyrophosphoryl-MurNAc-pentapeptide (lipid intermediate I) to form undecaprenyl-pyrophosphoryl-MurNAc-(pentapeptide)GlcNAc (lipid intermediate II).</text>
</comment>
<keyword evidence="2 10" id="KW-0132">Cell division</keyword>
<evidence type="ECO:0000256" key="10">
    <source>
        <dbReference type="HAMAP-Rule" id="MF_00033"/>
    </source>
</evidence>
<dbReference type="GO" id="GO:0005886">
    <property type="term" value="C:plasma membrane"/>
    <property type="evidence" value="ECO:0007669"/>
    <property type="project" value="UniProtKB-SubCell"/>
</dbReference>
<comment type="subcellular location">
    <subcellularLocation>
        <location evidence="10">Cell membrane</location>
        <topology evidence="10">Peripheral membrane protein</topology>
        <orientation evidence="10">Cytoplasmic side</orientation>
    </subcellularLocation>
</comment>
<evidence type="ECO:0000256" key="6">
    <source>
        <dbReference type="ARBA" id="ARBA00022984"/>
    </source>
</evidence>
<dbReference type="InterPro" id="IPR004276">
    <property type="entry name" value="GlycoTrans_28_N"/>
</dbReference>
<feature type="domain" description="Glycosyl transferase family 28 C-terminal" evidence="12">
    <location>
        <begin position="188"/>
        <end position="346"/>
    </location>
</feature>
<dbReference type="InterPro" id="IPR006009">
    <property type="entry name" value="GlcNAc_MurG"/>
</dbReference>
<dbReference type="NCBIfam" id="NF009102">
    <property type="entry name" value="PRK12446.1"/>
    <property type="match status" value="1"/>
</dbReference>
<dbReference type="PANTHER" id="PTHR21015">
    <property type="entry name" value="UDP-N-ACETYLGLUCOSAMINE--N-ACETYLMURAMYL-(PENTAPEPTIDE) PYROPHOSPHORYL-UNDECAPRENOL N-ACETYLGLUCOSAMINE TRANSFERASE 1"/>
    <property type="match status" value="1"/>
</dbReference>
<dbReference type="HAMAP" id="MF_00033">
    <property type="entry name" value="MurG"/>
    <property type="match status" value="1"/>
</dbReference>
<dbReference type="SUPFAM" id="SSF53756">
    <property type="entry name" value="UDP-Glycosyltransferase/glycogen phosphorylase"/>
    <property type="match status" value="1"/>
</dbReference>
<evidence type="ECO:0000256" key="9">
    <source>
        <dbReference type="ARBA" id="ARBA00023316"/>
    </source>
</evidence>
<dbReference type="GO" id="GO:0071555">
    <property type="term" value="P:cell wall organization"/>
    <property type="evidence" value="ECO:0007669"/>
    <property type="project" value="UniProtKB-KW"/>
</dbReference>
<dbReference type="InterPro" id="IPR007235">
    <property type="entry name" value="Glyco_trans_28_C"/>
</dbReference>
<evidence type="ECO:0000256" key="1">
    <source>
        <dbReference type="ARBA" id="ARBA00022475"/>
    </source>
</evidence>